<dbReference type="InterPro" id="IPR036236">
    <property type="entry name" value="Znf_C2H2_sf"/>
</dbReference>
<dbReference type="EMBL" id="HBEM01021225">
    <property type="protein sequence ID" value="CAD8455578.1"/>
    <property type="molecule type" value="Transcribed_RNA"/>
</dbReference>
<sequence>MKRTREEEAMKERERLRISEERRKKTAKKRENVGLNADRRCGHCGKTFEDRIQLSEHTLNAHSTAKIYQCETCSETFKYPTSLKRHILIHKDERPYPCKYCPRRFRQRSEKDTHEASIHRPGRIQHTCQSCKMSWAFKAEFEKHVSHVHGTATCHFCGMRMKSQRVLKAHISRRHGENYAYRCQFCSLRTNDKNEYELHRHKLYPCPSCNRNFTSITGFNVHQRCHTGMKPYACFVCRRRFNDVSNLRRHHSMHNYSRIFCMFCPFQTSGYHSIELHLRSFHPAHFHEVFLEGQVHVKSALSRTITNLSRPSFVDSYLNRTYSNQPTPVRVAALVAINK</sequence>
<organism evidence="8">
    <name type="scientific">Amorphochlora amoebiformis</name>
    <dbReference type="NCBI Taxonomy" id="1561963"/>
    <lineage>
        <taxon>Eukaryota</taxon>
        <taxon>Sar</taxon>
        <taxon>Rhizaria</taxon>
        <taxon>Cercozoa</taxon>
        <taxon>Chlorarachniophyceae</taxon>
        <taxon>Amorphochlora</taxon>
    </lineage>
</organism>
<evidence type="ECO:0000259" key="7">
    <source>
        <dbReference type="PROSITE" id="PS50157"/>
    </source>
</evidence>
<dbReference type="GO" id="GO:0005634">
    <property type="term" value="C:nucleus"/>
    <property type="evidence" value="ECO:0007669"/>
    <property type="project" value="TreeGrafter"/>
</dbReference>
<feature type="domain" description="C2H2-type" evidence="7">
    <location>
        <begin position="39"/>
        <end position="67"/>
    </location>
</feature>
<keyword evidence="2" id="KW-0677">Repeat</keyword>
<feature type="domain" description="C2H2-type" evidence="7">
    <location>
        <begin position="68"/>
        <end position="95"/>
    </location>
</feature>
<evidence type="ECO:0000256" key="2">
    <source>
        <dbReference type="ARBA" id="ARBA00022737"/>
    </source>
</evidence>
<accession>A0A7S0DIE6</accession>
<dbReference type="PROSITE" id="PS00028">
    <property type="entry name" value="ZINC_FINGER_C2H2_1"/>
    <property type="match status" value="6"/>
</dbReference>
<keyword evidence="3 5" id="KW-0863">Zinc-finger</keyword>
<name>A0A7S0DIE6_9EUKA</name>
<keyword evidence="4" id="KW-0862">Zinc</keyword>
<dbReference type="Gene3D" id="3.30.160.60">
    <property type="entry name" value="Classic Zinc Finger"/>
    <property type="match status" value="5"/>
</dbReference>
<proteinExistence type="predicted"/>
<gene>
    <name evidence="8" type="ORF">LAMO00422_LOCUS14523</name>
</gene>
<evidence type="ECO:0000256" key="4">
    <source>
        <dbReference type="ARBA" id="ARBA00022833"/>
    </source>
</evidence>
<feature type="domain" description="C2H2-type" evidence="7">
    <location>
        <begin position="232"/>
        <end position="259"/>
    </location>
</feature>
<feature type="domain" description="C2H2-type" evidence="7">
    <location>
        <begin position="204"/>
        <end position="231"/>
    </location>
</feature>
<evidence type="ECO:0000256" key="6">
    <source>
        <dbReference type="SAM" id="MobiDB-lite"/>
    </source>
</evidence>
<reference evidence="8" key="1">
    <citation type="submission" date="2021-01" db="EMBL/GenBank/DDBJ databases">
        <authorList>
            <person name="Corre E."/>
            <person name="Pelletier E."/>
            <person name="Niang G."/>
            <person name="Scheremetjew M."/>
            <person name="Finn R."/>
            <person name="Kale V."/>
            <person name="Holt S."/>
            <person name="Cochrane G."/>
            <person name="Meng A."/>
            <person name="Brown T."/>
            <person name="Cohen L."/>
        </authorList>
    </citation>
    <scope>NUCLEOTIDE SEQUENCE</scope>
    <source>
        <strain evidence="8">CCMP2058</strain>
    </source>
</reference>
<dbReference type="GO" id="GO:0000977">
    <property type="term" value="F:RNA polymerase II transcription regulatory region sequence-specific DNA binding"/>
    <property type="evidence" value="ECO:0007669"/>
    <property type="project" value="TreeGrafter"/>
</dbReference>
<feature type="domain" description="C2H2-type" evidence="7">
    <location>
        <begin position="96"/>
        <end position="124"/>
    </location>
</feature>
<evidence type="ECO:0000256" key="5">
    <source>
        <dbReference type="PROSITE-ProRule" id="PRU00042"/>
    </source>
</evidence>
<keyword evidence="1" id="KW-0479">Metal-binding</keyword>
<evidence type="ECO:0000256" key="3">
    <source>
        <dbReference type="ARBA" id="ARBA00022771"/>
    </source>
</evidence>
<evidence type="ECO:0000313" key="8">
    <source>
        <dbReference type="EMBL" id="CAD8455578.1"/>
    </source>
</evidence>
<dbReference type="PANTHER" id="PTHR24379:SF127">
    <property type="entry name" value="BLOODY FINGERS-RELATED"/>
    <property type="match status" value="1"/>
</dbReference>
<dbReference type="SUPFAM" id="SSF57667">
    <property type="entry name" value="beta-beta-alpha zinc fingers"/>
    <property type="match status" value="2"/>
</dbReference>
<protein>
    <recommendedName>
        <fullName evidence="7">C2H2-type domain-containing protein</fullName>
    </recommendedName>
</protein>
<dbReference type="SMART" id="SM00355">
    <property type="entry name" value="ZnF_C2H2"/>
    <property type="match status" value="9"/>
</dbReference>
<dbReference type="InterPro" id="IPR013087">
    <property type="entry name" value="Znf_C2H2_type"/>
</dbReference>
<evidence type="ECO:0000256" key="1">
    <source>
        <dbReference type="ARBA" id="ARBA00022723"/>
    </source>
</evidence>
<dbReference type="PANTHER" id="PTHR24379">
    <property type="entry name" value="KRAB AND ZINC FINGER DOMAIN-CONTAINING"/>
    <property type="match status" value="1"/>
</dbReference>
<feature type="region of interest" description="Disordered" evidence="6">
    <location>
        <begin position="1"/>
        <end position="30"/>
    </location>
</feature>
<dbReference type="AlphaFoldDB" id="A0A7S0DIE6"/>
<dbReference type="PROSITE" id="PS50157">
    <property type="entry name" value="ZINC_FINGER_C2H2_2"/>
    <property type="match status" value="5"/>
</dbReference>
<dbReference type="FunFam" id="3.30.160.60:FF:000446">
    <property type="entry name" value="Zinc finger protein"/>
    <property type="match status" value="1"/>
</dbReference>
<dbReference type="GO" id="GO:0000981">
    <property type="term" value="F:DNA-binding transcription factor activity, RNA polymerase II-specific"/>
    <property type="evidence" value="ECO:0007669"/>
    <property type="project" value="TreeGrafter"/>
</dbReference>
<dbReference type="Pfam" id="PF00096">
    <property type="entry name" value="zf-C2H2"/>
    <property type="match status" value="3"/>
</dbReference>
<dbReference type="GO" id="GO:0008270">
    <property type="term" value="F:zinc ion binding"/>
    <property type="evidence" value="ECO:0007669"/>
    <property type="project" value="UniProtKB-KW"/>
</dbReference>